<protein>
    <submittedName>
        <fullName evidence="1">Uncharacterized protein</fullName>
    </submittedName>
</protein>
<dbReference type="AlphaFoldDB" id="A0A8T0F510"/>
<reference evidence="1" key="1">
    <citation type="journal article" date="2020" name="bioRxiv">
        <title>Chromosome-level reference genome of the European wasp spider Argiope bruennichi: a resource for studies on range expansion and evolutionary adaptation.</title>
        <authorList>
            <person name="Sheffer M.M."/>
            <person name="Hoppe A."/>
            <person name="Krehenwinkel H."/>
            <person name="Uhl G."/>
            <person name="Kuss A.W."/>
            <person name="Jensen L."/>
            <person name="Jensen C."/>
            <person name="Gillespie R.G."/>
            <person name="Hoff K.J."/>
            <person name="Prost S."/>
        </authorList>
    </citation>
    <scope>NUCLEOTIDE SEQUENCE</scope>
</reference>
<organism evidence="1 2">
    <name type="scientific">Argiope bruennichi</name>
    <name type="common">Wasp spider</name>
    <name type="synonym">Aranea bruennichi</name>
    <dbReference type="NCBI Taxonomy" id="94029"/>
    <lineage>
        <taxon>Eukaryota</taxon>
        <taxon>Metazoa</taxon>
        <taxon>Ecdysozoa</taxon>
        <taxon>Arthropoda</taxon>
        <taxon>Chelicerata</taxon>
        <taxon>Arachnida</taxon>
        <taxon>Araneae</taxon>
        <taxon>Araneomorphae</taxon>
        <taxon>Entelegynae</taxon>
        <taxon>Araneoidea</taxon>
        <taxon>Araneidae</taxon>
        <taxon>Argiope</taxon>
    </lineage>
</organism>
<name>A0A8T0F510_ARGBR</name>
<comment type="caution">
    <text evidence="1">The sequence shown here is derived from an EMBL/GenBank/DDBJ whole genome shotgun (WGS) entry which is preliminary data.</text>
</comment>
<reference evidence="1" key="2">
    <citation type="submission" date="2020-06" db="EMBL/GenBank/DDBJ databases">
        <authorList>
            <person name="Sheffer M."/>
        </authorList>
    </citation>
    <scope>NUCLEOTIDE SEQUENCE</scope>
</reference>
<sequence>MNSYTAILWSDSTVALSWIKRDPKRWKTFVCNRTTEILQYTTPAQWRHCPGTDNPAYHLTRGTFPSQLSTLESWWHCPKWLTQNPEIWPINDLSSHTQSLVEAELRKMEFNFSYVATLELLTLRIIDFYDATLELLNL</sequence>
<proteinExistence type="predicted"/>
<keyword evidence="2" id="KW-1185">Reference proteome</keyword>
<evidence type="ECO:0000313" key="2">
    <source>
        <dbReference type="Proteomes" id="UP000807504"/>
    </source>
</evidence>
<dbReference type="Proteomes" id="UP000807504">
    <property type="component" value="Unassembled WGS sequence"/>
</dbReference>
<evidence type="ECO:0000313" key="1">
    <source>
        <dbReference type="EMBL" id="KAF8785921.1"/>
    </source>
</evidence>
<dbReference type="PANTHER" id="PTHR22955">
    <property type="entry name" value="RETROTRANSPOSON"/>
    <property type="match status" value="1"/>
</dbReference>
<gene>
    <name evidence="1" type="ORF">HNY73_011409</name>
</gene>
<dbReference type="EMBL" id="JABXBU010000030">
    <property type="protein sequence ID" value="KAF8785921.1"/>
    <property type="molecule type" value="Genomic_DNA"/>
</dbReference>
<accession>A0A8T0F510</accession>
<dbReference type="PANTHER" id="PTHR22955:SF77">
    <property type="entry name" value="ASPARTIC PUTATIVE DOMAIN-CONTAINING PROTEIN-RELATED"/>
    <property type="match status" value="1"/>
</dbReference>